<evidence type="ECO:0000313" key="3">
    <source>
        <dbReference type="Proteomes" id="UP001500037"/>
    </source>
</evidence>
<evidence type="ECO:0000256" key="1">
    <source>
        <dbReference type="SAM" id="MobiDB-lite"/>
    </source>
</evidence>
<proteinExistence type="predicted"/>
<dbReference type="EMBL" id="BAAALF010000073">
    <property type="protein sequence ID" value="GAA1245856.1"/>
    <property type="molecule type" value="Genomic_DNA"/>
</dbReference>
<gene>
    <name evidence="2" type="ORF">GCM10009665_40870</name>
</gene>
<reference evidence="2 3" key="1">
    <citation type="journal article" date="2019" name="Int. J. Syst. Evol. Microbiol.">
        <title>The Global Catalogue of Microorganisms (GCM) 10K type strain sequencing project: providing services to taxonomists for standard genome sequencing and annotation.</title>
        <authorList>
            <consortium name="The Broad Institute Genomics Platform"/>
            <consortium name="The Broad Institute Genome Sequencing Center for Infectious Disease"/>
            <person name="Wu L."/>
            <person name="Ma J."/>
        </authorList>
    </citation>
    <scope>NUCLEOTIDE SEQUENCE [LARGE SCALE GENOMIC DNA]</scope>
    <source>
        <strain evidence="2 3">JCM 13004</strain>
    </source>
</reference>
<protein>
    <submittedName>
        <fullName evidence="2">Uncharacterized protein</fullName>
    </submittedName>
</protein>
<evidence type="ECO:0000313" key="2">
    <source>
        <dbReference type="EMBL" id="GAA1245856.1"/>
    </source>
</evidence>
<sequence length="251" mass="26949">MVKNGFGDDVPGAGQRPEFWAGYLARMWDVDDSDSRLVASWFGTDTAGADAAWEAHLEHVGEFQLPFGDGHTVHVTSSDLFPIDWGTDYRITHPDWDPRRGDTGRLALRDGGSVRRSGHDAGPYQKGPGLSWRELTHIANTPDLGAPGVHDLHARLLLLLPALADADLPADTADVIGAALVRAGVPALEGTRAAAFFLDHPLWEAAHWTVPATGIPQCDAPRSPRFGRSLAQGITCEQADRLARALGTCPA</sequence>
<organism evidence="2 3">
    <name type="scientific">Kitasatospora nipponensis</name>
    <dbReference type="NCBI Taxonomy" id="258049"/>
    <lineage>
        <taxon>Bacteria</taxon>
        <taxon>Bacillati</taxon>
        <taxon>Actinomycetota</taxon>
        <taxon>Actinomycetes</taxon>
        <taxon>Kitasatosporales</taxon>
        <taxon>Streptomycetaceae</taxon>
        <taxon>Kitasatospora</taxon>
    </lineage>
</organism>
<comment type="caution">
    <text evidence="2">The sequence shown here is derived from an EMBL/GenBank/DDBJ whole genome shotgun (WGS) entry which is preliminary data.</text>
</comment>
<keyword evidence="3" id="KW-1185">Reference proteome</keyword>
<name>A0ABN1WGB3_9ACTN</name>
<accession>A0ABN1WGB3</accession>
<dbReference type="RefSeq" id="WP_344443240.1">
    <property type="nucleotide sequence ID" value="NZ_BAAALF010000073.1"/>
</dbReference>
<dbReference type="Proteomes" id="UP001500037">
    <property type="component" value="Unassembled WGS sequence"/>
</dbReference>
<feature type="region of interest" description="Disordered" evidence="1">
    <location>
        <begin position="109"/>
        <end position="128"/>
    </location>
</feature>